<comment type="similarity">
    <text evidence="1">Belongs to the fructosamine kinase family.</text>
</comment>
<reference evidence="2 3" key="1">
    <citation type="submission" date="2019-12" db="EMBL/GenBank/DDBJ databases">
        <title>Whole-genome analyses of novel actinobacteria.</title>
        <authorList>
            <person name="Sahin N."/>
            <person name="Saygin H."/>
        </authorList>
    </citation>
    <scope>NUCLEOTIDE SEQUENCE [LARGE SCALE GENOMIC DNA]</scope>
    <source>
        <strain evidence="2 3">KC615</strain>
    </source>
</reference>
<dbReference type="SUPFAM" id="SSF56112">
    <property type="entry name" value="Protein kinase-like (PK-like)"/>
    <property type="match status" value="1"/>
</dbReference>
<dbReference type="InterPro" id="IPR011009">
    <property type="entry name" value="Kinase-like_dom_sf"/>
</dbReference>
<dbReference type="GO" id="GO:0016301">
    <property type="term" value="F:kinase activity"/>
    <property type="evidence" value="ECO:0007669"/>
    <property type="project" value="UniProtKB-UniRule"/>
</dbReference>
<evidence type="ECO:0000313" key="3">
    <source>
        <dbReference type="Proteomes" id="UP000430692"/>
    </source>
</evidence>
<dbReference type="InterPro" id="IPR016477">
    <property type="entry name" value="Fructo-/Ketosamine-3-kinase"/>
</dbReference>
<keyword evidence="1" id="KW-0418">Kinase</keyword>
<comment type="caution">
    <text evidence="2">The sequence shown here is derived from an EMBL/GenBank/DDBJ whole genome shotgun (WGS) entry which is preliminary data.</text>
</comment>
<organism evidence="2 3">
    <name type="scientific">Shimazuella alba</name>
    <dbReference type="NCBI Taxonomy" id="2690964"/>
    <lineage>
        <taxon>Bacteria</taxon>
        <taxon>Bacillati</taxon>
        <taxon>Bacillota</taxon>
        <taxon>Bacilli</taxon>
        <taxon>Bacillales</taxon>
        <taxon>Thermoactinomycetaceae</taxon>
        <taxon>Shimazuella</taxon>
    </lineage>
</organism>
<dbReference type="PANTHER" id="PTHR12149:SF8">
    <property type="entry name" value="PROTEIN-RIBULOSAMINE 3-KINASE"/>
    <property type="match status" value="1"/>
</dbReference>
<keyword evidence="3" id="KW-1185">Reference proteome</keyword>
<sequence length="286" mass="33109">MNHLQEALLELGDTTVIREVKSISGGSINQITYVQTDKKEYILKAHSNVPKNFFIQEALGLSALSCCVRVPQVYNFQFEETTSEGQLWLEWIPTGQICEKAEEERGRKLAQLHQSTHTSYGFIEDNYLGIFPQPNAWSDDWVSFFRDNRLQVQKEISEQKGLLHSKRREKIEKLFARLDDFLPNKPISSLLHGDMWSGNSFVDTSGVPVFIDPAVSYGDREVDLAMTELFGGFSARFYDAYQEIMPLEEAYHDRKSIYQLYYLLIHLNYYGESYGIQIDEIVDRYV</sequence>
<gene>
    <name evidence="2" type="ORF">GSM42_10655</name>
</gene>
<proteinExistence type="inferred from homology"/>
<dbReference type="RefSeq" id="WP_160801522.1">
    <property type="nucleotide sequence ID" value="NZ_WUUL01000006.1"/>
</dbReference>
<dbReference type="Gene3D" id="3.30.200.20">
    <property type="entry name" value="Phosphorylase Kinase, domain 1"/>
    <property type="match status" value="1"/>
</dbReference>
<protein>
    <submittedName>
        <fullName evidence="2">Phosphotransferase</fullName>
    </submittedName>
</protein>
<evidence type="ECO:0000313" key="2">
    <source>
        <dbReference type="EMBL" id="MXQ54166.1"/>
    </source>
</evidence>
<dbReference type="Pfam" id="PF03881">
    <property type="entry name" value="Fructosamin_kin"/>
    <property type="match status" value="1"/>
</dbReference>
<dbReference type="AlphaFoldDB" id="A0A6I4VWE6"/>
<evidence type="ECO:0000256" key="1">
    <source>
        <dbReference type="PIRNR" id="PIRNR006221"/>
    </source>
</evidence>
<keyword evidence="1 2" id="KW-0808">Transferase</keyword>
<dbReference type="Gene3D" id="3.90.1200.10">
    <property type="match status" value="1"/>
</dbReference>
<dbReference type="Proteomes" id="UP000430692">
    <property type="component" value="Unassembled WGS sequence"/>
</dbReference>
<dbReference type="EMBL" id="WUUL01000006">
    <property type="protein sequence ID" value="MXQ54166.1"/>
    <property type="molecule type" value="Genomic_DNA"/>
</dbReference>
<name>A0A6I4VWE6_9BACL</name>
<dbReference type="PANTHER" id="PTHR12149">
    <property type="entry name" value="FRUCTOSAMINE 3 KINASE-RELATED PROTEIN"/>
    <property type="match status" value="1"/>
</dbReference>
<accession>A0A6I4VWE6</accession>
<dbReference type="PIRSF" id="PIRSF006221">
    <property type="entry name" value="Ketosamine-3-kinase"/>
    <property type="match status" value="1"/>
</dbReference>